<protein>
    <recommendedName>
        <fullName evidence="5">DUF1311 domain-containing protein</fullName>
    </recommendedName>
</protein>
<dbReference type="AlphaFoldDB" id="A0A6M9PY95"/>
<dbReference type="Proteomes" id="UP000503312">
    <property type="component" value="Chromosome"/>
</dbReference>
<evidence type="ECO:0000313" key="4">
    <source>
        <dbReference type="Proteomes" id="UP000503312"/>
    </source>
</evidence>
<keyword evidence="4" id="KW-1185">Reference proteome</keyword>
<accession>A0A6M9PY95</accession>
<feature type="region of interest" description="Disordered" evidence="1">
    <location>
        <begin position="235"/>
        <end position="258"/>
    </location>
</feature>
<dbReference type="EMBL" id="CP028942">
    <property type="protein sequence ID" value="QKM64308.1"/>
    <property type="molecule type" value="Genomic_DNA"/>
</dbReference>
<organism evidence="3 4">
    <name type="scientific">Polynucleobacter tropicus</name>
    <dbReference type="NCBI Taxonomy" id="1743174"/>
    <lineage>
        <taxon>Bacteria</taxon>
        <taxon>Pseudomonadati</taxon>
        <taxon>Pseudomonadota</taxon>
        <taxon>Betaproteobacteria</taxon>
        <taxon>Burkholderiales</taxon>
        <taxon>Burkholderiaceae</taxon>
        <taxon>Polynucleobacter</taxon>
    </lineage>
</organism>
<proteinExistence type="predicted"/>
<feature type="chain" id="PRO_5026962757" description="DUF1311 domain-containing protein" evidence="2">
    <location>
        <begin position="26"/>
        <end position="258"/>
    </location>
</feature>
<keyword evidence="2" id="KW-0732">Signal</keyword>
<evidence type="ECO:0000256" key="2">
    <source>
        <dbReference type="SAM" id="SignalP"/>
    </source>
</evidence>
<evidence type="ECO:0008006" key="5">
    <source>
        <dbReference type="Google" id="ProtNLM"/>
    </source>
</evidence>
<dbReference type="KEGG" id="ptrp:DCO17_03095"/>
<gene>
    <name evidence="3" type="ORF">DCO17_03095</name>
</gene>
<feature type="signal peptide" evidence="2">
    <location>
        <begin position="1"/>
        <end position="25"/>
    </location>
</feature>
<reference evidence="3 4" key="1">
    <citation type="submission" date="2018-04" db="EMBL/GenBank/DDBJ databases">
        <title>Polynucleobacter sp. UH21B genome.</title>
        <authorList>
            <person name="Hahn M.W."/>
        </authorList>
    </citation>
    <scope>NUCLEOTIDE SEQUENCE [LARGE SCALE GENOMIC DNA]</scope>
    <source>
        <strain evidence="3 4">MWH-UH21B</strain>
    </source>
</reference>
<evidence type="ECO:0000256" key="1">
    <source>
        <dbReference type="SAM" id="MobiDB-lite"/>
    </source>
</evidence>
<dbReference type="RefSeq" id="WP_173955350.1">
    <property type="nucleotide sequence ID" value="NZ_CP028942.1"/>
</dbReference>
<sequence length="258" mass="27838">MQNKSFSHLLAISLFLFATSFSSFANAQANSEVPLNGSVEEGLTAAQKNKLNQNSLDQAPTGPEDCELKYPLPPSSPSNPYAESGSDICKRLQIRGKRMICEINSLVADKPSGGSTTGSKIELAAWARCNASVANILVDGYYMAASEIERRLQICSSNFYADPGRMPKQGWYQRFLRWATSNDLTPPPTDEALEVALKQSTPLESRQDTAGLMKCEWMFSRSSSPVIDVLPGGGVNNAASTPVVTPTKRAAPKKSAGQ</sequence>
<name>A0A6M9PY95_9BURK</name>
<evidence type="ECO:0000313" key="3">
    <source>
        <dbReference type="EMBL" id="QKM64308.1"/>
    </source>
</evidence>